<evidence type="ECO:0000313" key="1">
    <source>
        <dbReference type="EMBL" id="KAI8547771.1"/>
    </source>
</evidence>
<organism evidence="1 2">
    <name type="scientific">Rhododendron molle</name>
    <name type="common">Chinese azalea</name>
    <name type="synonym">Azalea mollis</name>
    <dbReference type="NCBI Taxonomy" id="49168"/>
    <lineage>
        <taxon>Eukaryota</taxon>
        <taxon>Viridiplantae</taxon>
        <taxon>Streptophyta</taxon>
        <taxon>Embryophyta</taxon>
        <taxon>Tracheophyta</taxon>
        <taxon>Spermatophyta</taxon>
        <taxon>Magnoliopsida</taxon>
        <taxon>eudicotyledons</taxon>
        <taxon>Gunneridae</taxon>
        <taxon>Pentapetalae</taxon>
        <taxon>asterids</taxon>
        <taxon>Ericales</taxon>
        <taxon>Ericaceae</taxon>
        <taxon>Ericoideae</taxon>
        <taxon>Rhodoreae</taxon>
        <taxon>Rhododendron</taxon>
    </lineage>
</organism>
<dbReference type="Proteomes" id="UP001062846">
    <property type="component" value="Chromosome 7"/>
</dbReference>
<protein>
    <submittedName>
        <fullName evidence="1">Uncharacterized protein</fullName>
    </submittedName>
</protein>
<name>A0ACC0N452_RHOML</name>
<gene>
    <name evidence="1" type="ORF">RHMOL_Rhmol07G0221500</name>
</gene>
<reference evidence="1" key="1">
    <citation type="submission" date="2022-02" db="EMBL/GenBank/DDBJ databases">
        <title>Plant Genome Project.</title>
        <authorList>
            <person name="Zhang R.-G."/>
        </authorList>
    </citation>
    <scope>NUCLEOTIDE SEQUENCE</scope>
    <source>
        <strain evidence="1">AT1</strain>
    </source>
</reference>
<evidence type="ECO:0000313" key="2">
    <source>
        <dbReference type="Proteomes" id="UP001062846"/>
    </source>
</evidence>
<dbReference type="EMBL" id="CM046394">
    <property type="protein sequence ID" value="KAI8547771.1"/>
    <property type="molecule type" value="Genomic_DNA"/>
</dbReference>
<comment type="caution">
    <text evidence="1">The sequence shown here is derived from an EMBL/GenBank/DDBJ whole genome shotgun (WGS) entry which is preliminary data.</text>
</comment>
<proteinExistence type="predicted"/>
<keyword evidence="2" id="KW-1185">Reference proteome</keyword>
<accession>A0ACC0N452</accession>
<sequence>MLLSSRIESEEEGANREKKKKRKKAFVKPVMKKQPTVVHFTSDKIPKSFVFSRGKLPGSDGIVKVDAFLCCS</sequence>